<dbReference type="AlphaFoldDB" id="A0AAN6PTX3"/>
<dbReference type="GO" id="GO:0016020">
    <property type="term" value="C:membrane"/>
    <property type="evidence" value="ECO:0007669"/>
    <property type="project" value="InterPro"/>
</dbReference>
<feature type="region of interest" description="Disordered" evidence="1">
    <location>
        <begin position="205"/>
        <end position="252"/>
    </location>
</feature>
<feature type="region of interest" description="Disordered" evidence="1">
    <location>
        <begin position="563"/>
        <end position="589"/>
    </location>
</feature>
<reference evidence="3" key="2">
    <citation type="submission" date="2023-05" db="EMBL/GenBank/DDBJ databases">
        <authorList>
            <consortium name="Lawrence Berkeley National Laboratory"/>
            <person name="Steindorff A."/>
            <person name="Hensen N."/>
            <person name="Bonometti L."/>
            <person name="Westerberg I."/>
            <person name="Brannstrom I.O."/>
            <person name="Guillou S."/>
            <person name="Cros-Aarteil S."/>
            <person name="Calhoun S."/>
            <person name="Haridas S."/>
            <person name="Kuo A."/>
            <person name="Mondo S."/>
            <person name="Pangilinan J."/>
            <person name="Riley R."/>
            <person name="Labutti K."/>
            <person name="Andreopoulos B."/>
            <person name="Lipzen A."/>
            <person name="Chen C."/>
            <person name="Yanf M."/>
            <person name="Daum C."/>
            <person name="Ng V."/>
            <person name="Clum A."/>
            <person name="Ohm R."/>
            <person name="Martin F."/>
            <person name="Silar P."/>
            <person name="Natvig D."/>
            <person name="Lalanne C."/>
            <person name="Gautier V."/>
            <person name="Ament-Velasquez S.L."/>
            <person name="Kruys A."/>
            <person name="Hutchinson M.I."/>
            <person name="Powell A.J."/>
            <person name="Barry K."/>
            <person name="Miller A.N."/>
            <person name="Grigoriev I.V."/>
            <person name="Debuchy R."/>
            <person name="Gladieux P."/>
            <person name="Thoren M.H."/>
            <person name="Johannesson H."/>
        </authorList>
    </citation>
    <scope>NUCLEOTIDE SEQUENCE</scope>
    <source>
        <strain evidence="3">CBS 757.83</strain>
    </source>
</reference>
<keyword evidence="4" id="KW-1185">Reference proteome</keyword>
<feature type="compositionally biased region" description="Low complexity" evidence="1">
    <location>
        <begin position="920"/>
        <end position="938"/>
    </location>
</feature>
<gene>
    <name evidence="3" type="ORF">N658DRAFT_500971</name>
</gene>
<dbReference type="EMBL" id="MU863689">
    <property type="protein sequence ID" value="KAK4096981.1"/>
    <property type="molecule type" value="Genomic_DNA"/>
</dbReference>
<keyword evidence="2" id="KW-0812">Transmembrane</keyword>
<evidence type="ECO:0000313" key="3">
    <source>
        <dbReference type="EMBL" id="KAK4096981.1"/>
    </source>
</evidence>
<keyword evidence="2" id="KW-1133">Transmembrane helix</keyword>
<dbReference type="GO" id="GO:0046873">
    <property type="term" value="F:metal ion transmembrane transporter activity"/>
    <property type="evidence" value="ECO:0007669"/>
    <property type="project" value="InterPro"/>
</dbReference>
<feature type="compositionally biased region" description="Basic and acidic residues" evidence="1">
    <location>
        <begin position="207"/>
        <end position="223"/>
    </location>
</feature>
<name>A0AAN6PTX3_9PEZI</name>
<sequence length="1076" mass="121410">MILAEVFLQRKRERFSEIFNFDLASVSDVIYRGPSSIPRILAASRPEHLTEDKIRCRWFHVPSNNEQWVHDLMVSMGIQDGSMGGQRHEGSRIIDRYMMPQARRYKHFHGSINTPQPEPRPRATRFGSTDSAATVVLGSRDLPPTLGEVRGKKETRTTVKDTAPEFTRTEADAVAIFMPILGFEKHRHRKYLTQAFQEADQAMRIARARDSSPDPKAPADRRSAVFQKANRRRGAESSDDGDSSERETSRLYPLVQPATRAKAQITQGREAQLLRGYLDSKQVKPVHCRRTLDQFSYYMLNSTEARDKGQVAYRWARNPAVCAEPKNRPIVMVDQLWLWAFHDGTIITSAPNTWNGQEEFNFSNVVVRELRYNKDRHIIRSVEDLLHLILKSSVDFFRRKGPVNFQFHECFQSSINNVSEQQGRLFDSFRNTTKKLHIGALEPVERKKEIEFLFSLDQETELLVEIMDIQDELTIVKTILAQQHDVLEKLLRLYPKKADEDADEETRAAALPGGMGKGELMVLRNLVQLLRDQNAVATDGSGLSPVTPGPSFRDTLQASELGAAGGQLGRGPRPKAKQKDAEQARATALPAKKTNILQNRDLMYETIGIVENNMRIITDMLAYAEKVESSLENLLDLKQKHANGWEARFAREGSEESQRQGNIILVFTLVTVVFLPLSFITSFFALEIDIFPKSAETDETLWPVGQVSGYLFGFSAVIFIPLIVLALYVNKLIANIKQTYKQLLKALKDPDTALNPPLPKDTADHDSDEERTFVDRRTFANTASDRYGFRTNRAASQNIGEDIVTSKVSSKSSSDDDSDLQKRSYAPLFGRYYFHTAIPLLRGLWKYRRYRLHSARPSGRQNRWRDRYVDDYPLQYYRTKATLAAVRGLVSVLAWCGSEKYRRAMARDHRRRRKAKREGLGSSTDSDGSSSSDSAGGASSHGGGVERKDFGLGARKLGGMGLKMVGAKRKGPKRKRSLDSLYWKQGTGLVGNGSREADLGDMERWSNQTRSRGSFDLQTTGDNEVRGADEGEMPAAGKAGRLAKLGWLRLRRKGRARGVVDEEKEIGAAEGLREKG</sequence>
<dbReference type="InterPro" id="IPR002523">
    <property type="entry name" value="MgTranspt_CorA/ZnTranspt_ZntB"/>
</dbReference>
<reference evidence="3" key="1">
    <citation type="journal article" date="2023" name="Mol. Phylogenet. Evol.">
        <title>Genome-scale phylogeny and comparative genomics of the fungal order Sordariales.</title>
        <authorList>
            <person name="Hensen N."/>
            <person name="Bonometti L."/>
            <person name="Westerberg I."/>
            <person name="Brannstrom I.O."/>
            <person name="Guillou S."/>
            <person name="Cros-Aarteil S."/>
            <person name="Calhoun S."/>
            <person name="Haridas S."/>
            <person name="Kuo A."/>
            <person name="Mondo S."/>
            <person name="Pangilinan J."/>
            <person name="Riley R."/>
            <person name="LaButti K."/>
            <person name="Andreopoulos B."/>
            <person name="Lipzen A."/>
            <person name="Chen C."/>
            <person name="Yan M."/>
            <person name="Daum C."/>
            <person name="Ng V."/>
            <person name="Clum A."/>
            <person name="Steindorff A."/>
            <person name="Ohm R.A."/>
            <person name="Martin F."/>
            <person name="Silar P."/>
            <person name="Natvig D.O."/>
            <person name="Lalanne C."/>
            <person name="Gautier V."/>
            <person name="Ament-Velasquez S.L."/>
            <person name="Kruys A."/>
            <person name="Hutchinson M.I."/>
            <person name="Powell A.J."/>
            <person name="Barry K."/>
            <person name="Miller A.N."/>
            <person name="Grigoriev I.V."/>
            <person name="Debuchy R."/>
            <person name="Gladieux P."/>
            <person name="Hiltunen Thoren M."/>
            <person name="Johannesson H."/>
        </authorList>
    </citation>
    <scope>NUCLEOTIDE SEQUENCE</scope>
    <source>
        <strain evidence="3">CBS 757.83</strain>
    </source>
</reference>
<evidence type="ECO:0000256" key="2">
    <source>
        <dbReference type="SAM" id="Phobius"/>
    </source>
</evidence>
<feature type="transmembrane region" description="Helical" evidence="2">
    <location>
        <begin position="707"/>
        <end position="729"/>
    </location>
</feature>
<feature type="compositionally biased region" description="Polar residues" evidence="1">
    <location>
        <begin position="1007"/>
        <end position="1022"/>
    </location>
</feature>
<protein>
    <submittedName>
        <fullName evidence="3">Uncharacterized protein</fullName>
    </submittedName>
</protein>
<dbReference type="InterPro" id="IPR050829">
    <property type="entry name" value="CorA_MIT"/>
</dbReference>
<organism evidence="3 4">
    <name type="scientific">Parathielavia hyrcaniae</name>
    <dbReference type="NCBI Taxonomy" id="113614"/>
    <lineage>
        <taxon>Eukaryota</taxon>
        <taxon>Fungi</taxon>
        <taxon>Dikarya</taxon>
        <taxon>Ascomycota</taxon>
        <taxon>Pezizomycotina</taxon>
        <taxon>Sordariomycetes</taxon>
        <taxon>Sordariomycetidae</taxon>
        <taxon>Sordariales</taxon>
        <taxon>Chaetomiaceae</taxon>
        <taxon>Parathielavia</taxon>
    </lineage>
</organism>
<accession>A0AAN6PTX3</accession>
<evidence type="ECO:0000313" key="4">
    <source>
        <dbReference type="Proteomes" id="UP001305647"/>
    </source>
</evidence>
<feature type="region of interest" description="Disordered" evidence="1">
    <location>
        <begin position="906"/>
        <end position="951"/>
    </location>
</feature>
<dbReference type="PANTHER" id="PTHR47685">
    <property type="entry name" value="MAGNESIUM TRANSPORT PROTEIN CORA"/>
    <property type="match status" value="1"/>
</dbReference>
<feature type="region of interest" description="Disordered" evidence="1">
    <location>
        <begin position="1007"/>
        <end position="1036"/>
    </location>
</feature>
<dbReference type="Pfam" id="PF01544">
    <property type="entry name" value="CorA"/>
    <property type="match status" value="1"/>
</dbReference>
<dbReference type="Proteomes" id="UP001305647">
    <property type="component" value="Unassembled WGS sequence"/>
</dbReference>
<keyword evidence="2" id="KW-0472">Membrane</keyword>
<proteinExistence type="predicted"/>
<dbReference type="PANTHER" id="PTHR47685:SF1">
    <property type="entry name" value="MAGNESIUM TRANSPORT PROTEIN CORA"/>
    <property type="match status" value="1"/>
</dbReference>
<evidence type="ECO:0000256" key="1">
    <source>
        <dbReference type="SAM" id="MobiDB-lite"/>
    </source>
</evidence>
<comment type="caution">
    <text evidence="3">The sequence shown here is derived from an EMBL/GenBank/DDBJ whole genome shotgun (WGS) entry which is preliminary data.</text>
</comment>
<dbReference type="Gene3D" id="1.20.58.340">
    <property type="entry name" value="Magnesium transport protein CorA, transmembrane region"/>
    <property type="match status" value="1"/>
</dbReference>
<feature type="transmembrane region" description="Helical" evidence="2">
    <location>
        <begin position="663"/>
        <end position="686"/>
    </location>
</feature>